<dbReference type="Ensembl" id="ENSCHIT00010030601.1">
    <property type="protein sequence ID" value="ENSCHIP00010021731.1"/>
    <property type="gene ID" value="ENSCHIG00010015986.1"/>
</dbReference>
<feature type="domain" description="C2H2-type" evidence="9">
    <location>
        <begin position="108"/>
        <end position="131"/>
    </location>
</feature>
<keyword evidence="2" id="KW-0677">Repeat</keyword>
<dbReference type="Gene3D" id="3.30.160.60">
    <property type="entry name" value="Classic Zinc Finger"/>
    <property type="match status" value="3"/>
</dbReference>
<evidence type="ECO:0000259" key="9">
    <source>
        <dbReference type="PROSITE" id="PS50157"/>
    </source>
</evidence>
<reference evidence="10" key="1">
    <citation type="submission" date="2025-08" db="UniProtKB">
        <authorList>
            <consortium name="Ensembl"/>
        </authorList>
    </citation>
    <scope>IDENTIFICATION</scope>
</reference>
<dbReference type="FunFam" id="3.30.160.60:FF:000032">
    <property type="entry name" value="Krueppel-like factor 4"/>
    <property type="match status" value="1"/>
</dbReference>
<proteinExistence type="predicted"/>
<dbReference type="PROSITE" id="PS00028">
    <property type="entry name" value="ZINC_FINGER_C2H2_1"/>
    <property type="match status" value="2"/>
</dbReference>
<keyword evidence="6" id="KW-0804">Transcription</keyword>
<keyword evidence="5" id="KW-0805">Transcription regulation</keyword>
<evidence type="ECO:0000256" key="7">
    <source>
        <dbReference type="PROSITE-ProRule" id="PRU00042"/>
    </source>
</evidence>
<dbReference type="SMART" id="SM00355">
    <property type="entry name" value="ZnF_C2H2"/>
    <property type="match status" value="2"/>
</dbReference>
<dbReference type="GO" id="GO:0000978">
    <property type="term" value="F:RNA polymerase II cis-regulatory region sequence-specific DNA binding"/>
    <property type="evidence" value="ECO:0007669"/>
    <property type="project" value="TreeGrafter"/>
</dbReference>
<sequence length="131" mass="15267">MAFSDTLLPSFSTFKSSPTGREKTLHPTGAPNRLIPPSSCMLEESKPKKGRRLGYSKTYMKSFHLKAHLHTHIGEKPYHCDWDGCGWKFARSDELTRHYRKHTGHRPFQCQKCDRAFSRSDHLALHMKRHF</sequence>
<dbReference type="GO" id="GO:0000981">
    <property type="term" value="F:DNA-binding transcription factor activity, RNA polymerase II-specific"/>
    <property type="evidence" value="ECO:0007669"/>
    <property type="project" value="TreeGrafter"/>
</dbReference>
<dbReference type="AlphaFoldDB" id="A0A8C2R0N3"/>
<evidence type="ECO:0000256" key="5">
    <source>
        <dbReference type="ARBA" id="ARBA00023015"/>
    </source>
</evidence>
<organism evidence="10">
    <name type="scientific">Capra hircus</name>
    <name type="common">Goat</name>
    <dbReference type="NCBI Taxonomy" id="9925"/>
    <lineage>
        <taxon>Eukaryota</taxon>
        <taxon>Metazoa</taxon>
        <taxon>Chordata</taxon>
        <taxon>Craniata</taxon>
        <taxon>Vertebrata</taxon>
        <taxon>Euteleostomi</taxon>
        <taxon>Mammalia</taxon>
        <taxon>Eutheria</taxon>
        <taxon>Laurasiatheria</taxon>
        <taxon>Artiodactyla</taxon>
        <taxon>Ruminantia</taxon>
        <taxon>Pecora</taxon>
        <taxon>Bovidae</taxon>
        <taxon>Caprinae</taxon>
        <taxon>Capra</taxon>
    </lineage>
</organism>
<keyword evidence="1" id="KW-0479">Metal-binding</keyword>
<dbReference type="InterPro" id="IPR036236">
    <property type="entry name" value="Znf_C2H2_sf"/>
</dbReference>
<dbReference type="PROSITE" id="PS50157">
    <property type="entry name" value="ZINC_FINGER_C2H2_2"/>
    <property type="match status" value="2"/>
</dbReference>
<dbReference type="PANTHER" id="PTHR23235">
    <property type="entry name" value="KRUEPPEL-LIKE TRANSCRIPTION FACTOR"/>
    <property type="match status" value="1"/>
</dbReference>
<evidence type="ECO:0000256" key="8">
    <source>
        <dbReference type="SAM" id="MobiDB-lite"/>
    </source>
</evidence>
<accession>A0A8C2R0N3</accession>
<protein>
    <recommendedName>
        <fullName evidence="9">C2H2-type domain-containing protein</fullName>
    </recommendedName>
</protein>
<keyword evidence="4" id="KW-0862">Zinc</keyword>
<dbReference type="PANTHER" id="PTHR23235:SF117">
    <property type="entry name" value="KRUEPPEL-LIKE FACTOR 4"/>
    <property type="match status" value="1"/>
</dbReference>
<evidence type="ECO:0000256" key="2">
    <source>
        <dbReference type="ARBA" id="ARBA00022737"/>
    </source>
</evidence>
<evidence type="ECO:0000256" key="6">
    <source>
        <dbReference type="ARBA" id="ARBA00023163"/>
    </source>
</evidence>
<feature type="domain" description="C2H2-type" evidence="9">
    <location>
        <begin position="78"/>
        <end position="107"/>
    </location>
</feature>
<name>A0A8C2R0N3_CAPHI</name>
<evidence type="ECO:0000256" key="3">
    <source>
        <dbReference type="ARBA" id="ARBA00022771"/>
    </source>
</evidence>
<dbReference type="Pfam" id="PF00096">
    <property type="entry name" value="zf-C2H2"/>
    <property type="match status" value="2"/>
</dbReference>
<keyword evidence="3 7" id="KW-0863">Zinc-finger</keyword>
<evidence type="ECO:0000256" key="1">
    <source>
        <dbReference type="ARBA" id="ARBA00022723"/>
    </source>
</evidence>
<feature type="region of interest" description="Disordered" evidence="8">
    <location>
        <begin position="14"/>
        <end position="49"/>
    </location>
</feature>
<evidence type="ECO:0000256" key="4">
    <source>
        <dbReference type="ARBA" id="ARBA00022833"/>
    </source>
</evidence>
<dbReference type="SUPFAM" id="SSF57667">
    <property type="entry name" value="beta-beta-alpha zinc fingers"/>
    <property type="match status" value="1"/>
</dbReference>
<dbReference type="InterPro" id="IPR013087">
    <property type="entry name" value="Znf_C2H2_type"/>
</dbReference>
<dbReference type="GO" id="GO:0008270">
    <property type="term" value="F:zinc ion binding"/>
    <property type="evidence" value="ECO:0007669"/>
    <property type="project" value="UniProtKB-KW"/>
</dbReference>
<evidence type="ECO:0000313" key="10">
    <source>
        <dbReference type="Ensembl" id="ENSCHIP00010021731.1"/>
    </source>
</evidence>